<evidence type="ECO:0008006" key="4">
    <source>
        <dbReference type="Google" id="ProtNLM"/>
    </source>
</evidence>
<dbReference type="PANTHER" id="PTHR21219:SF4">
    <property type="entry name" value="PID DOMAIN-CONTAINING PROTEIN"/>
    <property type="match status" value="1"/>
</dbReference>
<name>A0ABQ9HQG5_9NEOP</name>
<gene>
    <name evidence="2" type="ORF">PR048_012570</name>
</gene>
<comment type="caution">
    <text evidence="2">The sequence shown here is derived from an EMBL/GenBank/DDBJ whole genome shotgun (WGS) entry which is preliminary data.</text>
</comment>
<proteinExistence type="predicted"/>
<reference evidence="2 3" key="1">
    <citation type="submission" date="2023-02" db="EMBL/GenBank/DDBJ databases">
        <title>LHISI_Scaffold_Assembly.</title>
        <authorList>
            <person name="Stuart O.P."/>
            <person name="Cleave R."/>
            <person name="Magrath M.J.L."/>
            <person name="Mikheyev A.S."/>
        </authorList>
    </citation>
    <scope>NUCLEOTIDE SEQUENCE [LARGE SCALE GENOMIC DNA]</scope>
    <source>
        <strain evidence="2">Daus_M_001</strain>
        <tissue evidence="2">Leg muscle</tissue>
    </source>
</reference>
<protein>
    <recommendedName>
        <fullName evidence="4">PID domain-containing protein</fullName>
    </recommendedName>
</protein>
<keyword evidence="3" id="KW-1185">Reference proteome</keyword>
<organism evidence="2 3">
    <name type="scientific">Dryococelus australis</name>
    <dbReference type="NCBI Taxonomy" id="614101"/>
    <lineage>
        <taxon>Eukaryota</taxon>
        <taxon>Metazoa</taxon>
        <taxon>Ecdysozoa</taxon>
        <taxon>Arthropoda</taxon>
        <taxon>Hexapoda</taxon>
        <taxon>Insecta</taxon>
        <taxon>Pterygota</taxon>
        <taxon>Neoptera</taxon>
        <taxon>Polyneoptera</taxon>
        <taxon>Phasmatodea</taxon>
        <taxon>Verophasmatodea</taxon>
        <taxon>Anareolatae</taxon>
        <taxon>Phasmatidae</taxon>
        <taxon>Eurycanthinae</taxon>
        <taxon>Dryococelus</taxon>
    </lineage>
</organism>
<dbReference type="Proteomes" id="UP001159363">
    <property type="component" value="Chromosome X"/>
</dbReference>
<feature type="region of interest" description="Disordered" evidence="1">
    <location>
        <begin position="334"/>
        <end position="375"/>
    </location>
</feature>
<accession>A0ABQ9HQG5</accession>
<sequence length="1110" mass="125339">MDQETTTSASIYSTYKQRIDSMFNESRSQSSFGSKGCNYSYNTCLLISERHINISEEEQTKKCVNTVQAKIERICNEMAKTQRKKQKRKEISQTAFLQENYFTENRFSIEHLGSVQLVNKVTSLHELQEPLKNLYFDYCCKVESQHGNRWGKGTLEIAGNGLKIHYCNQGDGEIVQLNPFNTIAVWAAVKFVCRKKCVNHEGMGNNMEYAFYPLIADPEAVDQNSMFQALSYSEENIILSALEESGFRNSPLHHQSPMFIIVMRKMGVPRQLECHGFICACSEDAIVIAANLYQVLIKSVRNKHEVSNLNTCERKPNNAQNEIVRLSKGRLSISEQLSTSDTDIAEISKHTRTTPTQQDSKSEIQPESMDPSGKYEIDDFNERTNKIKSELPIRPPRQNKKLPLLTSKTQKDILPTGRSLTDCKPKDPKYNIDNQNEMVADCSINKSLQPSIDCLGAVWYRNENKHSIITPKHGNEFGDVLTRIAIPHSRSFLNANGPFSRYFRQQSDGEDINSCVKGTEISPLGLNELFAEFRLQEGLDSMDDILDAIIDAEGMSFNELKPLYKEFLFKLSVTLTKDELYQRSKFIMKRQKKKRKRRKSCCKHNKFTPGREGIRRAFRYSFSKFKNSKLNLTNLEFTSVLFPSGSIQNKRMTNPYTKSDSFECSFMESHLNVTTDSLSERNIGRPLLRNTANSNVTDSDYFCMATSSAATTQMYVKLTEQSYKNADRATRSSSGYTSCSECSYDTETCTCSSVERCYCSREKEEEYETPNSSDNQMSTAECACDSDSCFESDRCYCSGAKNNVMPKTFPNLNTNPNIREPSDLQNSSSFKSSYNKSECEELASTSDILKKTFFPVERFSNRITTTSQLKKLNTNESVIRKPQEKKLCYKCLGNVVENNSKNFYSSLGVSSLCGSNNDKFQNRMNVYACIQDSPQNLFLVKDKPVGFNCTCGNSRKNCELFENSGTQEDRLVLPNDKCEPRKQKVLVVSARDHTGRVIYLGATSRNGNCSMSEGKDIAPGKSDPGTSPICENIQGSSACEALSVKKSAEIAALFSHIKPGWTSDKYTYGESAKAKQSKLISRSEFANSVLSSGISYYLGSDLENSLGYFP</sequence>
<dbReference type="PANTHER" id="PTHR21219">
    <property type="entry name" value="FI19613P1"/>
    <property type="match status" value="1"/>
</dbReference>
<feature type="region of interest" description="Disordered" evidence="1">
    <location>
        <begin position="811"/>
        <end position="831"/>
    </location>
</feature>
<dbReference type="EMBL" id="JARBHB010000004">
    <property type="protein sequence ID" value="KAJ8886359.1"/>
    <property type="molecule type" value="Genomic_DNA"/>
</dbReference>
<feature type="compositionally biased region" description="Polar residues" evidence="1">
    <location>
        <begin position="353"/>
        <end position="365"/>
    </location>
</feature>
<evidence type="ECO:0000313" key="3">
    <source>
        <dbReference type="Proteomes" id="UP001159363"/>
    </source>
</evidence>
<evidence type="ECO:0000313" key="2">
    <source>
        <dbReference type="EMBL" id="KAJ8886359.1"/>
    </source>
</evidence>
<evidence type="ECO:0000256" key="1">
    <source>
        <dbReference type="SAM" id="MobiDB-lite"/>
    </source>
</evidence>